<dbReference type="PATRIC" id="fig|1388762.3.peg.5735"/>
<organism evidence="1 2">
    <name type="scientific">Pseudomonas taiwanensis SJ9</name>
    <dbReference type="NCBI Taxonomy" id="1388762"/>
    <lineage>
        <taxon>Bacteria</taxon>
        <taxon>Pseudomonadati</taxon>
        <taxon>Pseudomonadota</taxon>
        <taxon>Gammaproteobacteria</taxon>
        <taxon>Pseudomonadales</taxon>
        <taxon>Pseudomonadaceae</taxon>
        <taxon>Pseudomonas</taxon>
    </lineage>
</organism>
<protein>
    <submittedName>
        <fullName evidence="1">Uncharacterized protein</fullName>
    </submittedName>
</protein>
<evidence type="ECO:0000313" key="2">
    <source>
        <dbReference type="Proteomes" id="UP000018511"/>
    </source>
</evidence>
<dbReference type="EMBL" id="AXUP01000573">
    <property type="protein sequence ID" value="ESW36346.1"/>
    <property type="molecule type" value="Genomic_DNA"/>
</dbReference>
<gene>
    <name evidence="1" type="ORF">O164_30405</name>
</gene>
<dbReference type="AlphaFoldDB" id="V7D4Z8"/>
<dbReference type="PROSITE" id="PS51257">
    <property type="entry name" value="PROKAR_LIPOPROTEIN"/>
    <property type="match status" value="1"/>
</dbReference>
<dbReference type="RefSeq" id="WP_023663380.1">
    <property type="nucleotide sequence ID" value="NZ_AXUP01000573.1"/>
</dbReference>
<evidence type="ECO:0000313" key="1">
    <source>
        <dbReference type="EMBL" id="ESW36346.1"/>
    </source>
</evidence>
<dbReference type="Proteomes" id="UP000018511">
    <property type="component" value="Unassembled WGS sequence"/>
</dbReference>
<proteinExistence type="predicted"/>
<name>V7D4Z8_9PSED</name>
<comment type="caution">
    <text evidence="1">The sequence shown here is derived from an EMBL/GenBank/DDBJ whole genome shotgun (WGS) entry which is preliminary data.</text>
</comment>
<sequence>MRDTAYIFAKEWPVHHNLVALGCAISRCRRIDQFSAWFPGEVSRLVRGFIPHLAMILRNRGEPVT</sequence>
<accession>V7D4Z8</accession>
<reference evidence="1 2" key="1">
    <citation type="submission" date="2013-10" db="EMBL/GenBank/DDBJ databases">
        <title>Whole Genome Shotgun Sequence of Pseudomonas taiwanensis SJ9.</title>
        <authorList>
            <person name="Hong S.-J."/>
            <person name="Shin J.-H."/>
        </authorList>
    </citation>
    <scope>NUCLEOTIDE SEQUENCE [LARGE SCALE GENOMIC DNA]</scope>
    <source>
        <strain evidence="1 2">SJ9</strain>
    </source>
</reference>